<proteinExistence type="predicted"/>
<dbReference type="NCBIfam" id="TIGR04141">
    <property type="entry name" value="TIGR04141 family sporadically distributed protein"/>
    <property type="match status" value="1"/>
</dbReference>
<accession>A0A838B1E9</accession>
<reference evidence="1 2" key="1">
    <citation type="submission" date="2020-07" db="EMBL/GenBank/DDBJ databases">
        <title>Definition of the novel symbiovar canariense within Mesorhizobium novociceri, a new species of genus Mesorhizobium nodulating Cicer canariense in the Caldera de Taburiente National Park (La Palma, Canary Islands).</title>
        <authorList>
            <person name="Leon-Barrios M."/>
            <person name="Perez-Yepez J."/>
            <person name="Flores-Felix J.D."/>
            <person name="Ramirez-Baena M.H."/>
            <person name="Pulido-Suarez L."/>
            <person name="Igual J.M."/>
            <person name="Velazquez E."/>
            <person name="Peix A."/>
        </authorList>
    </citation>
    <scope>NUCLEOTIDE SEQUENCE [LARGE SCALE GENOMIC DNA]</scope>
    <source>
        <strain evidence="1 2">CCANP35</strain>
    </source>
</reference>
<sequence>MAKSRSLSIYLLKEGFDATNALREDHALDDDIGAQGLPEGATLFVLDSDPRPPWWKSYFGVDKNLMHVTKGALVFLPVSNRCFALSFGHVAHNLIDSSYEYDFGLRITLNSLDRSN</sequence>
<name>A0A838B1E9_9HYPH</name>
<dbReference type="Proteomes" id="UP000558284">
    <property type="component" value="Unassembled WGS sequence"/>
</dbReference>
<dbReference type="InterPro" id="IPR026487">
    <property type="entry name" value="CHP04141"/>
</dbReference>
<dbReference type="Pfam" id="PF19614">
    <property type="entry name" value="DUF6119"/>
    <property type="match status" value="1"/>
</dbReference>
<organism evidence="1 2">
    <name type="scientific">Mesorhizobium neociceri</name>
    <dbReference type="NCBI Taxonomy" id="1307853"/>
    <lineage>
        <taxon>Bacteria</taxon>
        <taxon>Pseudomonadati</taxon>
        <taxon>Pseudomonadota</taxon>
        <taxon>Alphaproteobacteria</taxon>
        <taxon>Hyphomicrobiales</taxon>
        <taxon>Phyllobacteriaceae</taxon>
        <taxon>Mesorhizobium</taxon>
    </lineage>
</organism>
<protein>
    <submittedName>
        <fullName evidence="1">TIGR04141 family sporadically distributed protein</fullName>
    </submittedName>
</protein>
<comment type="caution">
    <text evidence="1">The sequence shown here is derived from an EMBL/GenBank/DDBJ whole genome shotgun (WGS) entry which is preliminary data.</text>
</comment>
<evidence type="ECO:0000313" key="2">
    <source>
        <dbReference type="Proteomes" id="UP000558284"/>
    </source>
</evidence>
<gene>
    <name evidence="1" type="ORF">H0241_10415</name>
</gene>
<evidence type="ECO:0000313" key="1">
    <source>
        <dbReference type="EMBL" id="MBA1140668.1"/>
    </source>
</evidence>
<keyword evidence="2" id="KW-1185">Reference proteome</keyword>
<dbReference type="EMBL" id="JACDTY010000004">
    <property type="protein sequence ID" value="MBA1140668.1"/>
    <property type="molecule type" value="Genomic_DNA"/>
</dbReference>
<dbReference type="AlphaFoldDB" id="A0A838B1E9"/>